<accession>A0ABS6UCG7</accession>
<gene>
    <name evidence="3" type="ORF">I4I82_19900</name>
</gene>
<dbReference type="RefSeq" id="WP_218594144.1">
    <property type="nucleotide sequence ID" value="NZ_JADQDE010000419.1"/>
</dbReference>
<sequence length="189" mass="18766">MAALSLGSLAAATPAIAAPAAPTHARHDDSAVSLHGGRTTLRLDAGTAGVLADNGVSVTAQEEAGGEGTRFTFPIVGGSVVPSTAAGEIEHVGGLEVTAGDVTLGVEDFVIDTVAGVLTARVSGTDTRVPLLDLDAGDARIRAGDDRLTVRGVRATLTDEAAAALNSTFGVDLFSGGLPIGTATVRARL</sequence>
<proteinExistence type="predicted"/>
<evidence type="ECO:0000259" key="2">
    <source>
        <dbReference type="Pfam" id="PF04213"/>
    </source>
</evidence>
<protein>
    <submittedName>
        <fullName evidence="3">HtaA domain-containing protein</fullName>
    </submittedName>
</protein>
<evidence type="ECO:0000313" key="4">
    <source>
        <dbReference type="Proteomes" id="UP000694300"/>
    </source>
</evidence>
<feature type="signal peptide" evidence="1">
    <location>
        <begin position="1"/>
        <end position="17"/>
    </location>
</feature>
<name>A0ABS6UCG7_9PSEU</name>
<reference evidence="3 4" key="1">
    <citation type="submission" date="2020-11" db="EMBL/GenBank/DDBJ databases">
        <title>Pseudonocardia abyssalis sp. nov. and Pseudonocardia oceani sp. nov., description and phylogenomic analysis of two novel actinomycetes isolated from the deep Southern Ocean.</title>
        <authorList>
            <person name="Parra J."/>
        </authorList>
    </citation>
    <scope>NUCLEOTIDE SEQUENCE [LARGE SCALE GENOMIC DNA]</scope>
    <source>
        <strain evidence="4">KRD185</strain>
    </source>
</reference>
<keyword evidence="4" id="KW-1185">Reference proteome</keyword>
<evidence type="ECO:0000313" key="3">
    <source>
        <dbReference type="EMBL" id="MBW0129930.1"/>
    </source>
</evidence>
<dbReference type="Proteomes" id="UP000694300">
    <property type="component" value="Unassembled WGS sequence"/>
</dbReference>
<evidence type="ECO:0000256" key="1">
    <source>
        <dbReference type="SAM" id="SignalP"/>
    </source>
</evidence>
<organism evidence="3 4">
    <name type="scientific">Pseudonocardia oceani</name>
    <dbReference type="NCBI Taxonomy" id="2792013"/>
    <lineage>
        <taxon>Bacteria</taxon>
        <taxon>Bacillati</taxon>
        <taxon>Actinomycetota</taxon>
        <taxon>Actinomycetes</taxon>
        <taxon>Pseudonocardiales</taxon>
        <taxon>Pseudonocardiaceae</taxon>
        <taxon>Pseudonocardia</taxon>
    </lineage>
</organism>
<dbReference type="InterPro" id="IPR007331">
    <property type="entry name" value="Htaa"/>
</dbReference>
<keyword evidence="1" id="KW-0732">Signal</keyword>
<feature type="domain" description="Htaa" evidence="2">
    <location>
        <begin position="52"/>
        <end position="166"/>
    </location>
</feature>
<feature type="chain" id="PRO_5046189766" evidence="1">
    <location>
        <begin position="18"/>
        <end position="189"/>
    </location>
</feature>
<dbReference type="Pfam" id="PF04213">
    <property type="entry name" value="HtaA"/>
    <property type="match status" value="1"/>
</dbReference>
<comment type="caution">
    <text evidence="3">The sequence shown here is derived from an EMBL/GenBank/DDBJ whole genome shotgun (WGS) entry which is preliminary data.</text>
</comment>
<dbReference type="EMBL" id="JADQDF010000001">
    <property type="protein sequence ID" value="MBW0129930.1"/>
    <property type="molecule type" value="Genomic_DNA"/>
</dbReference>